<sequence length="280" mass="31824">MVHPSVDEMLIEEPPPDYPPPQYSRCDTGLPPPPYNPRARVRHILELMARPPRPPSPGPERRDPRPPPPLYFTHSADFWRPPEPAEREQQWAEERAATDSDTRPESVTRPRLEPIHTQNPSLSLSERAERAERIRIWAEQTASAREQRQSSGSSLRPEAYRRRRPQPSSSPSLIDRYDRVILYHVATSEEDVEPPQPPRRNLTGLRTRGRLPRHRVSPFRNRICDTSNRPVDGVASSASGMDQGDLLDSAMWFVSGVLCGVALTVAVMSYHFGQGRGWSI</sequence>
<keyword evidence="2" id="KW-0472">Membrane</keyword>
<dbReference type="AlphaFoldDB" id="U4LG57"/>
<feature type="transmembrane region" description="Helical" evidence="2">
    <location>
        <begin position="250"/>
        <end position="272"/>
    </location>
</feature>
<feature type="compositionally biased region" description="Basic and acidic residues" evidence="1">
    <location>
        <begin position="83"/>
        <end position="114"/>
    </location>
</feature>
<evidence type="ECO:0000256" key="2">
    <source>
        <dbReference type="SAM" id="Phobius"/>
    </source>
</evidence>
<dbReference type="EMBL" id="HF936073">
    <property type="protein sequence ID" value="CCX14913.1"/>
    <property type="molecule type" value="Genomic_DNA"/>
</dbReference>
<reference evidence="3 4" key="1">
    <citation type="journal article" date="2013" name="PLoS Genet.">
        <title>The genome and development-dependent transcriptomes of Pyronema confluens: a window into fungal evolution.</title>
        <authorList>
            <person name="Traeger S."/>
            <person name="Altegoer F."/>
            <person name="Freitag M."/>
            <person name="Gabaldon T."/>
            <person name="Kempken F."/>
            <person name="Kumar A."/>
            <person name="Marcet-Houben M."/>
            <person name="Poggeler S."/>
            <person name="Stajich J.E."/>
            <person name="Nowrousian M."/>
        </authorList>
    </citation>
    <scope>NUCLEOTIDE SEQUENCE [LARGE SCALE GENOMIC DNA]</scope>
    <source>
        <strain evidence="4">CBS 100304</strain>
        <tissue evidence="3">Vegetative mycelium</tissue>
    </source>
</reference>
<name>U4LG57_PYROM</name>
<dbReference type="Proteomes" id="UP000018144">
    <property type="component" value="Unassembled WGS sequence"/>
</dbReference>
<keyword evidence="2" id="KW-0812">Transmembrane</keyword>
<feature type="region of interest" description="Disordered" evidence="1">
    <location>
        <begin position="140"/>
        <end position="172"/>
    </location>
</feature>
<feature type="region of interest" description="Disordered" evidence="1">
    <location>
        <begin position="1"/>
        <end position="127"/>
    </location>
</feature>
<proteinExistence type="predicted"/>
<evidence type="ECO:0000256" key="1">
    <source>
        <dbReference type="SAM" id="MobiDB-lite"/>
    </source>
</evidence>
<accession>U4LG57</accession>
<gene>
    <name evidence="3" type="ORF">PCON_01139</name>
</gene>
<feature type="compositionally biased region" description="Polar residues" evidence="1">
    <location>
        <begin position="140"/>
        <end position="154"/>
    </location>
</feature>
<keyword evidence="4" id="KW-1185">Reference proteome</keyword>
<keyword evidence="2" id="KW-1133">Transmembrane helix</keyword>
<evidence type="ECO:0000313" key="3">
    <source>
        <dbReference type="EMBL" id="CCX14913.1"/>
    </source>
</evidence>
<organism evidence="3 4">
    <name type="scientific">Pyronema omphalodes (strain CBS 100304)</name>
    <name type="common">Pyronema confluens</name>
    <dbReference type="NCBI Taxonomy" id="1076935"/>
    <lineage>
        <taxon>Eukaryota</taxon>
        <taxon>Fungi</taxon>
        <taxon>Dikarya</taxon>
        <taxon>Ascomycota</taxon>
        <taxon>Pezizomycotina</taxon>
        <taxon>Pezizomycetes</taxon>
        <taxon>Pezizales</taxon>
        <taxon>Pyronemataceae</taxon>
        <taxon>Pyronema</taxon>
    </lineage>
</organism>
<evidence type="ECO:0000313" key="4">
    <source>
        <dbReference type="Proteomes" id="UP000018144"/>
    </source>
</evidence>
<protein>
    <submittedName>
        <fullName evidence="3">Uncharacterized protein</fullName>
    </submittedName>
</protein>